<keyword evidence="2" id="KW-1185">Reference proteome</keyword>
<reference evidence="1 2" key="1">
    <citation type="submission" date="2023-04" db="EMBL/GenBank/DDBJ databases">
        <title>Tenacibaculum tangerinum sp. nov., isolated from sea tidal flat of South Korea.</title>
        <authorList>
            <person name="Lee S.H."/>
            <person name="Kim J.-J."/>
        </authorList>
    </citation>
    <scope>NUCLEOTIDE SEQUENCE [LARGE SCALE GENOMIC DNA]</scope>
    <source>
        <strain evidence="1 2">GRR-S3-23</strain>
    </source>
</reference>
<accession>A0ABY8L960</accession>
<evidence type="ECO:0008006" key="3">
    <source>
        <dbReference type="Google" id="ProtNLM"/>
    </source>
</evidence>
<dbReference type="EMBL" id="CP122539">
    <property type="protein sequence ID" value="WGH76708.1"/>
    <property type="molecule type" value="Genomic_DNA"/>
</dbReference>
<proteinExistence type="predicted"/>
<dbReference type="RefSeq" id="WP_279652571.1">
    <property type="nucleotide sequence ID" value="NZ_CP122539.1"/>
</dbReference>
<sequence>MKNVLKFILILQISFLNAQEIKPKYLKGTWRFESEIDLRTEKEKSEDIAVCINYIKTENGATGNPDLTFRKNSKFKMYFNKDYVEIGDYEIDKNNTIIFWRRFSTKTFEDIILGEAFLKQKKIFEKECGKFYYTYQKKFKLKYVSKNKIEFFTYKGYSVWKRIK</sequence>
<gene>
    <name evidence="1" type="ORF">P8625_06010</name>
</gene>
<evidence type="ECO:0000313" key="2">
    <source>
        <dbReference type="Proteomes" id="UP001232001"/>
    </source>
</evidence>
<dbReference type="Proteomes" id="UP001232001">
    <property type="component" value="Chromosome"/>
</dbReference>
<evidence type="ECO:0000313" key="1">
    <source>
        <dbReference type="EMBL" id="WGH76708.1"/>
    </source>
</evidence>
<organism evidence="1 2">
    <name type="scientific">Tenacibaculum tangerinum</name>
    <dbReference type="NCBI Taxonomy" id="3038772"/>
    <lineage>
        <taxon>Bacteria</taxon>
        <taxon>Pseudomonadati</taxon>
        <taxon>Bacteroidota</taxon>
        <taxon>Flavobacteriia</taxon>
        <taxon>Flavobacteriales</taxon>
        <taxon>Flavobacteriaceae</taxon>
        <taxon>Tenacibaculum</taxon>
    </lineage>
</organism>
<protein>
    <recommendedName>
        <fullName evidence="3">Lipocalin-like domain-containing protein</fullName>
    </recommendedName>
</protein>
<name>A0ABY8L960_9FLAO</name>